<dbReference type="PROSITE" id="PS51354">
    <property type="entry name" value="GLUTAREDOXIN_2"/>
    <property type="match status" value="1"/>
</dbReference>
<proteinExistence type="predicted"/>
<protein>
    <recommendedName>
        <fullName evidence="5">Glutathione S-transferase family protein</fullName>
    </recommendedName>
</protein>
<accession>A0A2M7G731</accession>
<gene>
    <name evidence="3" type="ORF">COW36_07255</name>
</gene>
<dbReference type="Pfam" id="PF13410">
    <property type="entry name" value="GST_C_2"/>
    <property type="match status" value="1"/>
</dbReference>
<dbReference type="SUPFAM" id="SSF52833">
    <property type="entry name" value="Thioredoxin-like"/>
    <property type="match status" value="1"/>
</dbReference>
<dbReference type="InterPro" id="IPR010987">
    <property type="entry name" value="Glutathione-S-Trfase_C-like"/>
</dbReference>
<sequence length="269" mass="30481">MRKARLFGFLAGGALAGAWAVKNKLEKLAPSVPVVDDDTVLLFQFDYSPYCVKVRHILEYKQIPFQTVEVTPLLHRAFSKRFSGQVKVPYIQHKGQIICDSSQIALYLETEFPEPALLPADPKLREEVLLLEDWLDESFVPALSRPVYVSSYLNPLPLIQNPNLSTGIAALDRFKPQIVPLMLRRNMRIQGLTPADLPKLEDRAQEVLDRAQKLVADKEYLVGESLSLADISLVAHLFNADKLPLLGQSETYRPLLKWRERRLAEIQPA</sequence>
<dbReference type="InterPro" id="IPR036249">
    <property type="entry name" value="Thioredoxin-like_sf"/>
</dbReference>
<feature type="domain" description="GST C-terminal" evidence="2">
    <location>
        <begin position="121"/>
        <end position="269"/>
    </location>
</feature>
<dbReference type="SUPFAM" id="SSF47616">
    <property type="entry name" value="GST C-terminal domain-like"/>
    <property type="match status" value="1"/>
</dbReference>
<dbReference type="PANTHER" id="PTHR43968:SF6">
    <property type="entry name" value="GLUTATHIONE S-TRANSFERASE OMEGA"/>
    <property type="match status" value="1"/>
</dbReference>
<dbReference type="CDD" id="cd00299">
    <property type="entry name" value="GST_C_family"/>
    <property type="match status" value="1"/>
</dbReference>
<evidence type="ECO:0000259" key="2">
    <source>
        <dbReference type="PROSITE" id="PS50405"/>
    </source>
</evidence>
<evidence type="ECO:0008006" key="5">
    <source>
        <dbReference type="Google" id="ProtNLM"/>
    </source>
</evidence>
<dbReference type="Gene3D" id="3.40.30.10">
    <property type="entry name" value="Glutaredoxin"/>
    <property type="match status" value="1"/>
</dbReference>
<dbReference type="PROSITE" id="PS50404">
    <property type="entry name" value="GST_NTER"/>
    <property type="match status" value="1"/>
</dbReference>
<dbReference type="SFLD" id="SFLDS00019">
    <property type="entry name" value="Glutathione_Transferase_(cytos"/>
    <property type="match status" value="1"/>
</dbReference>
<dbReference type="InterPro" id="IPR040079">
    <property type="entry name" value="Glutathione_S-Trfase"/>
</dbReference>
<dbReference type="GO" id="GO:0005737">
    <property type="term" value="C:cytoplasm"/>
    <property type="evidence" value="ECO:0007669"/>
    <property type="project" value="TreeGrafter"/>
</dbReference>
<dbReference type="EMBL" id="PFFQ01000019">
    <property type="protein sequence ID" value="PIW17859.1"/>
    <property type="molecule type" value="Genomic_DNA"/>
</dbReference>
<comment type="caution">
    <text evidence="3">The sequence shown here is derived from an EMBL/GenBank/DDBJ whole genome shotgun (WGS) entry which is preliminary data.</text>
</comment>
<dbReference type="CDD" id="cd00570">
    <property type="entry name" value="GST_N_family"/>
    <property type="match status" value="1"/>
</dbReference>
<reference evidence="3 4" key="1">
    <citation type="submission" date="2017-09" db="EMBL/GenBank/DDBJ databases">
        <title>Depth-based differentiation of microbial function through sediment-hosted aquifers and enrichment of novel symbionts in the deep terrestrial subsurface.</title>
        <authorList>
            <person name="Probst A.J."/>
            <person name="Ladd B."/>
            <person name="Jarett J.K."/>
            <person name="Geller-Mcgrath D.E."/>
            <person name="Sieber C.M."/>
            <person name="Emerson J.B."/>
            <person name="Anantharaman K."/>
            <person name="Thomas B.C."/>
            <person name="Malmstrom R."/>
            <person name="Stieglmeier M."/>
            <person name="Klingl A."/>
            <person name="Woyke T."/>
            <person name="Ryan C.M."/>
            <person name="Banfield J.F."/>
        </authorList>
    </citation>
    <scope>NUCLEOTIDE SEQUENCE [LARGE SCALE GENOMIC DNA]</scope>
    <source>
        <strain evidence="3">CG17_big_fil_post_rev_8_21_14_2_50_48_46</strain>
    </source>
</reference>
<dbReference type="Proteomes" id="UP000231019">
    <property type="component" value="Unassembled WGS sequence"/>
</dbReference>
<feature type="domain" description="GST N-terminal" evidence="1">
    <location>
        <begin position="38"/>
        <end position="116"/>
    </location>
</feature>
<evidence type="ECO:0000259" key="1">
    <source>
        <dbReference type="PROSITE" id="PS50404"/>
    </source>
</evidence>
<dbReference type="InterPro" id="IPR004045">
    <property type="entry name" value="Glutathione_S-Trfase_N"/>
</dbReference>
<dbReference type="Gene3D" id="1.20.1050.10">
    <property type="match status" value="1"/>
</dbReference>
<dbReference type="PROSITE" id="PS50405">
    <property type="entry name" value="GST_CTER"/>
    <property type="match status" value="1"/>
</dbReference>
<dbReference type="Pfam" id="PF13417">
    <property type="entry name" value="GST_N_3"/>
    <property type="match status" value="1"/>
</dbReference>
<dbReference type="AlphaFoldDB" id="A0A2M7G731"/>
<dbReference type="InterPro" id="IPR050983">
    <property type="entry name" value="GST_Omega/HSP26"/>
</dbReference>
<organism evidence="3 4">
    <name type="scientific">bacterium (Candidatus Blackallbacteria) CG17_big_fil_post_rev_8_21_14_2_50_48_46</name>
    <dbReference type="NCBI Taxonomy" id="2014261"/>
    <lineage>
        <taxon>Bacteria</taxon>
        <taxon>Candidatus Blackallbacteria</taxon>
    </lineage>
</organism>
<evidence type="ECO:0000313" key="4">
    <source>
        <dbReference type="Proteomes" id="UP000231019"/>
    </source>
</evidence>
<evidence type="ECO:0000313" key="3">
    <source>
        <dbReference type="EMBL" id="PIW17859.1"/>
    </source>
</evidence>
<dbReference type="PANTHER" id="PTHR43968">
    <property type="match status" value="1"/>
</dbReference>
<name>A0A2M7G731_9BACT</name>
<dbReference type="InterPro" id="IPR036282">
    <property type="entry name" value="Glutathione-S-Trfase_C_sf"/>
</dbReference>